<evidence type="ECO:0000313" key="9">
    <source>
        <dbReference type="EMBL" id="MBE9462213.1"/>
    </source>
</evidence>
<protein>
    <submittedName>
        <fullName evidence="9">DUF2029 domain-containing protein</fullName>
    </submittedName>
</protein>
<feature type="transmembrane region" description="Helical" evidence="8">
    <location>
        <begin position="214"/>
        <end position="233"/>
    </location>
</feature>
<name>A0ABR9W9Y8_9BACT</name>
<gene>
    <name evidence="9" type="ORF">IEE83_09995</name>
</gene>
<evidence type="ECO:0000256" key="4">
    <source>
        <dbReference type="ARBA" id="ARBA00022692"/>
    </source>
</evidence>
<dbReference type="EMBL" id="JACYGY010000001">
    <property type="protein sequence ID" value="MBE9462213.1"/>
    <property type="molecule type" value="Genomic_DNA"/>
</dbReference>
<dbReference type="Pfam" id="PF09594">
    <property type="entry name" value="GT87"/>
    <property type="match status" value="1"/>
</dbReference>
<evidence type="ECO:0000256" key="1">
    <source>
        <dbReference type="ARBA" id="ARBA00004651"/>
    </source>
</evidence>
<dbReference type="InterPro" id="IPR018584">
    <property type="entry name" value="GT87"/>
</dbReference>
<proteinExistence type="inferred from homology"/>
<comment type="similarity">
    <text evidence="7">Belongs to the glycosyltransferase 87 family.</text>
</comment>
<comment type="subcellular location">
    <subcellularLocation>
        <location evidence="1">Cell membrane</location>
        <topology evidence="1">Multi-pass membrane protein</topology>
    </subcellularLocation>
</comment>
<keyword evidence="2" id="KW-1003">Cell membrane</keyword>
<evidence type="ECO:0000256" key="7">
    <source>
        <dbReference type="ARBA" id="ARBA00024033"/>
    </source>
</evidence>
<keyword evidence="10" id="KW-1185">Reference proteome</keyword>
<sequence length="350" mass="40308">MIIYRQSFFHLIDHKNLFVEYPTEYFDIFLYHPTFCILFIPFSLMPVFASLILWTLLGGLIIFYAIKFLPIKPGEKVFFWWFVLIELATTLHSQQTNSIIAALGLFTFAFLERGKPKWAALFPVIAFCIKGYGLIFAALFLFYPKPGKYISYSILWLIIFAFLPLPFTGPAYFIQVYKDWLTCLTSDHAVNFGYSLMGLFQLCKTSFTESDLTTTQFIGLFLFAVTLLINLLNKAYVQKSQRMLLLAYCALWVIVFNHSSEPPTFIISAVGIAVFCLVNRKRFTYWPDIIAVIVLFFSVVAHKDIYSASWPFGFVPSLVAKTLPCVLVWLILQVQLFFKTETLDTKYADG</sequence>
<reference evidence="10" key="1">
    <citation type="submission" date="2023-07" db="EMBL/GenBank/DDBJ databases">
        <title>Dyadobacter sp. nov 'subterranea' isolated from contaminted grondwater.</title>
        <authorList>
            <person name="Szabo I."/>
            <person name="Al-Omari J."/>
            <person name="Szerdahelyi S.G."/>
            <person name="Rado J."/>
        </authorList>
    </citation>
    <scope>NUCLEOTIDE SEQUENCE [LARGE SCALE GENOMIC DNA]</scope>
    <source>
        <strain evidence="10">UP-52</strain>
    </source>
</reference>
<feature type="transmembrane region" description="Helical" evidence="8">
    <location>
        <begin position="308"/>
        <end position="332"/>
    </location>
</feature>
<feature type="transmembrane region" description="Helical" evidence="8">
    <location>
        <begin position="240"/>
        <end position="256"/>
    </location>
</feature>
<accession>A0ABR9W9Y8</accession>
<evidence type="ECO:0000256" key="3">
    <source>
        <dbReference type="ARBA" id="ARBA00022679"/>
    </source>
</evidence>
<evidence type="ECO:0000256" key="5">
    <source>
        <dbReference type="ARBA" id="ARBA00022989"/>
    </source>
</evidence>
<dbReference type="Proteomes" id="UP000634134">
    <property type="component" value="Unassembled WGS sequence"/>
</dbReference>
<feature type="transmembrane region" description="Helical" evidence="8">
    <location>
        <begin position="285"/>
        <end position="302"/>
    </location>
</feature>
<evidence type="ECO:0000256" key="6">
    <source>
        <dbReference type="ARBA" id="ARBA00023136"/>
    </source>
</evidence>
<feature type="transmembrane region" description="Helical" evidence="8">
    <location>
        <begin position="35"/>
        <end position="66"/>
    </location>
</feature>
<feature type="transmembrane region" description="Helical" evidence="8">
    <location>
        <begin position="78"/>
        <end position="111"/>
    </location>
</feature>
<keyword evidence="6 8" id="KW-0472">Membrane</keyword>
<comment type="caution">
    <text evidence="9">The sequence shown here is derived from an EMBL/GenBank/DDBJ whole genome shotgun (WGS) entry which is preliminary data.</text>
</comment>
<evidence type="ECO:0000256" key="2">
    <source>
        <dbReference type="ARBA" id="ARBA00022475"/>
    </source>
</evidence>
<keyword evidence="3" id="KW-0808">Transferase</keyword>
<feature type="transmembrane region" description="Helical" evidence="8">
    <location>
        <begin position="149"/>
        <end position="168"/>
    </location>
</feature>
<feature type="transmembrane region" description="Helical" evidence="8">
    <location>
        <begin position="262"/>
        <end position="278"/>
    </location>
</feature>
<feature type="transmembrane region" description="Helical" evidence="8">
    <location>
        <begin position="118"/>
        <end position="143"/>
    </location>
</feature>
<evidence type="ECO:0000256" key="8">
    <source>
        <dbReference type="SAM" id="Phobius"/>
    </source>
</evidence>
<organism evidence="9 10">
    <name type="scientific">Dyadobacter subterraneus</name>
    <dbReference type="NCBI Taxonomy" id="2773304"/>
    <lineage>
        <taxon>Bacteria</taxon>
        <taxon>Pseudomonadati</taxon>
        <taxon>Bacteroidota</taxon>
        <taxon>Cytophagia</taxon>
        <taxon>Cytophagales</taxon>
        <taxon>Spirosomataceae</taxon>
        <taxon>Dyadobacter</taxon>
    </lineage>
</organism>
<keyword evidence="5 8" id="KW-1133">Transmembrane helix</keyword>
<keyword evidence="4 8" id="KW-0812">Transmembrane</keyword>
<evidence type="ECO:0000313" key="10">
    <source>
        <dbReference type="Proteomes" id="UP000634134"/>
    </source>
</evidence>